<gene>
    <name evidence="7" type="ORF">PXH66_08775</name>
</gene>
<dbReference type="EC" id="3.5.1.28" evidence="2"/>
<keyword evidence="4" id="KW-0961">Cell wall biogenesis/degradation</keyword>
<dbReference type="InterPro" id="IPR036505">
    <property type="entry name" value="Amidase/PGRP_sf"/>
</dbReference>
<evidence type="ECO:0000256" key="1">
    <source>
        <dbReference type="ARBA" id="ARBA00001561"/>
    </source>
</evidence>
<proteinExistence type="predicted"/>
<dbReference type="GO" id="GO:0009253">
    <property type="term" value="P:peptidoglycan catabolic process"/>
    <property type="evidence" value="ECO:0007669"/>
    <property type="project" value="InterPro"/>
</dbReference>
<dbReference type="GO" id="GO:0009254">
    <property type="term" value="P:peptidoglycan turnover"/>
    <property type="evidence" value="ECO:0007669"/>
    <property type="project" value="TreeGrafter"/>
</dbReference>
<dbReference type="AlphaFoldDB" id="A0AAF0CRY6"/>
<dbReference type="PANTHER" id="PTHR30417">
    <property type="entry name" value="N-ACETYLMURAMOYL-L-ALANINE AMIDASE AMID"/>
    <property type="match status" value="1"/>
</dbReference>
<evidence type="ECO:0000259" key="6">
    <source>
        <dbReference type="Pfam" id="PF01510"/>
    </source>
</evidence>
<comment type="catalytic activity">
    <reaction evidence="1">
        <text>Hydrolyzes the link between N-acetylmuramoyl residues and L-amino acid residues in certain cell-wall glycopeptides.</text>
        <dbReference type="EC" id="3.5.1.28"/>
    </reaction>
</comment>
<evidence type="ECO:0000256" key="4">
    <source>
        <dbReference type="ARBA" id="ARBA00023316"/>
    </source>
</evidence>
<evidence type="ECO:0000256" key="3">
    <source>
        <dbReference type="ARBA" id="ARBA00022801"/>
    </source>
</evidence>
<dbReference type="Pfam" id="PF01510">
    <property type="entry name" value="Amidase_2"/>
    <property type="match status" value="1"/>
</dbReference>
<sequence length="394" mass="43244">MSHLFESGWRRSASWLTLSVGLLAGCATPAVAPEAEGPDPVTVAAVEEPLVDAESIAVEPIAVEPEIVTPSPEAEIPAGVAPGTLVTRHGDEIMVAGQLFRTGTPVVLWVDEGGYDGYRVERRFSSASRADWTSSVEDNPALESPNRYGMRGAVLTATERERVRGGGWDLATLQRVVDQFVLHYDVSGTSARCFERLHDQRGLSIHFMLDVDGTIYQTIDLKERAWHATFANSRSIGIEIANIGAYPPARANPLEEWYARDETGRTALTIPKAAYPESVRAAEFSGRPIRDDLQCGSINGDEFYQYDFTHEQYAALIKLTATLCTVFPNLACDYPRDAEGQLRTDTLSREEWKAFQGVLGHFHLQTNKVDPGPAMQWDRVIGGARALLPEAAID</sequence>
<dbReference type="PANTHER" id="PTHR30417:SF1">
    <property type="entry name" value="N-ACETYLMURAMOYL-L-ALANINE AMIDASE AMID"/>
    <property type="match status" value="1"/>
</dbReference>
<dbReference type="Gene3D" id="3.40.80.10">
    <property type="entry name" value="Peptidoglycan recognition protein-like"/>
    <property type="match status" value="1"/>
</dbReference>
<reference evidence="7" key="1">
    <citation type="submission" date="2023-03" db="EMBL/GenBank/DDBJ databases">
        <title>Lomoglobus Profundus gen. nov., sp. nov., a novel member of the phylum Verrucomicrobia, isolated from deep-marine sediment of South China Sea.</title>
        <authorList>
            <person name="Ahmad T."/>
            <person name="Ishaq S.E."/>
            <person name="Wang F."/>
        </authorList>
    </citation>
    <scope>NUCLEOTIDE SEQUENCE</scope>
    <source>
        <strain evidence="7">LMO-M01</strain>
    </source>
</reference>
<evidence type="ECO:0000256" key="5">
    <source>
        <dbReference type="SAM" id="SignalP"/>
    </source>
</evidence>
<dbReference type="GO" id="GO:0008745">
    <property type="term" value="F:N-acetylmuramoyl-L-alanine amidase activity"/>
    <property type="evidence" value="ECO:0007669"/>
    <property type="project" value="UniProtKB-EC"/>
</dbReference>
<feature type="domain" description="N-acetylmuramoyl-L-alanine amidase" evidence="6">
    <location>
        <begin position="175"/>
        <end position="373"/>
    </location>
</feature>
<dbReference type="SUPFAM" id="SSF55846">
    <property type="entry name" value="N-acetylmuramoyl-L-alanine amidase-like"/>
    <property type="match status" value="1"/>
</dbReference>
<name>A0AAF0CRY6_9BACT</name>
<dbReference type="KEGG" id="slom:PXH66_08775"/>
<keyword evidence="8" id="KW-1185">Reference proteome</keyword>
<dbReference type="CDD" id="cd06583">
    <property type="entry name" value="PGRP"/>
    <property type="match status" value="1"/>
</dbReference>
<dbReference type="GO" id="GO:0071555">
    <property type="term" value="P:cell wall organization"/>
    <property type="evidence" value="ECO:0007669"/>
    <property type="project" value="UniProtKB-KW"/>
</dbReference>
<organism evidence="7 8">
    <name type="scientific">Synoicihabitans lomoniglobus</name>
    <dbReference type="NCBI Taxonomy" id="2909285"/>
    <lineage>
        <taxon>Bacteria</taxon>
        <taxon>Pseudomonadati</taxon>
        <taxon>Verrucomicrobiota</taxon>
        <taxon>Opitutia</taxon>
        <taxon>Opitutales</taxon>
        <taxon>Opitutaceae</taxon>
        <taxon>Synoicihabitans</taxon>
    </lineage>
</organism>
<accession>A0AAF0CRY6</accession>
<evidence type="ECO:0000256" key="2">
    <source>
        <dbReference type="ARBA" id="ARBA00011901"/>
    </source>
</evidence>
<dbReference type="RefSeq" id="WP_330927572.1">
    <property type="nucleotide sequence ID" value="NZ_CP119075.1"/>
</dbReference>
<dbReference type="InterPro" id="IPR051206">
    <property type="entry name" value="NAMLAA_amidase_2"/>
</dbReference>
<evidence type="ECO:0000313" key="7">
    <source>
        <dbReference type="EMBL" id="WED66941.1"/>
    </source>
</evidence>
<evidence type="ECO:0000313" key="8">
    <source>
        <dbReference type="Proteomes" id="UP001218638"/>
    </source>
</evidence>
<dbReference type="Proteomes" id="UP001218638">
    <property type="component" value="Chromosome"/>
</dbReference>
<keyword evidence="5" id="KW-0732">Signal</keyword>
<dbReference type="EMBL" id="CP119075">
    <property type="protein sequence ID" value="WED66941.1"/>
    <property type="molecule type" value="Genomic_DNA"/>
</dbReference>
<protein>
    <recommendedName>
        <fullName evidence="2">N-acetylmuramoyl-L-alanine amidase</fullName>
        <ecNumber evidence="2">3.5.1.28</ecNumber>
    </recommendedName>
</protein>
<feature type="signal peptide" evidence="5">
    <location>
        <begin position="1"/>
        <end position="32"/>
    </location>
</feature>
<keyword evidence="3 7" id="KW-0378">Hydrolase</keyword>
<dbReference type="InterPro" id="IPR002502">
    <property type="entry name" value="Amidase_domain"/>
</dbReference>
<feature type="chain" id="PRO_5042107739" description="N-acetylmuramoyl-L-alanine amidase" evidence="5">
    <location>
        <begin position="33"/>
        <end position="394"/>
    </location>
</feature>